<sequence>MVARAQATEDEGGSAPVQCLAVSQRQENISCEITSPIHCKLFYDAREDSVQIENMTRSSLRIEPLAEQLHRNQDEETSGDDDAPAADATPIVIAAYRAITTPSGAWKFSSADGELSFQIIVFLRRHSLALVRLDPLSSVVGSKRTLPGLDSSIGTAASPVGQEVQSGHSEIIWNLKSLCDLPQGNKTLSADVFQAKHSSYPDRAVVVKTFRGHQDAMTRGTSWKREYDIHCVLQLDVIVELFSGDARVEALFLQHVDARDLTNEEWFDRQGSGLFRGTRDDARRVLVDMSRALCLRRKKVLHNDIKPGNILYGRKTGAVLVDFGLATVDGSKVSTGGTPWYVAPEHLDLHERKAPADVWAVGVMLIFLLKHIPLPESCPQSKGWTIKDVGKRKDTGRCKLASTARTDMEKWVEMVDGVRNKLKREQDSLSGAVVRMLRMDGVYRITAEKLVGLVETGDFKGNSAREEGDGHVGIGRLAAANDGTNA</sequence>
<keyword evidence="4" id="KW-0808">Transferase</keyword>
<evidence type="ECO:0000259" key="3">
    <source>
        <dbReference type="PROSITE" id="PS50011"/>
    </source>
</evidence>
<reference evidence="4" key="1">
    <citation type="journal article" date="2023" name="Mol. Phylogenet. Evol.">
        <title>Genome-scale phylogeny and comparative genomics of the fungal order Sordariales.</title>
        <authorList>
            <person name="Hensen N."/>
            <person name="Bonometti L."/>
            <person name="Westerberg I."/>
            <person name="Brannstrom I.O."/>
            <person name="Guillou S."/>
            <person name="Cros-Aarteil S."/>
            <person name="Calhoun S."/>
            <person name="Haridas S."/>
            <person name="Kuo A."/>
            <person name="Mondo S."/>
            <person name="Pangilinan J."/>
            <person name="Riley R."/>
            <person name="LaButti K."/>
            <person name="Andreopoulos B."/>
            <person name="Lipzen A."/>
            <person name="Chen C."/>
            <person name="Yan M."/>
            <person name="Daum C."/>
            <person name="Ng V."/>
            <person name="Clum A."/>
            <person name="Steindorff A."/>
            <person name="Ohm R.A."/>
            <person name="Martin F."/>
            <person name="Silar P."/>
            <person name="Natvig D.O."/>
            <person name="Lalanne C."/>
            <person name="Gautier V."/>
            <person name="Ament-Velasquez S.L."/>
            <person name="Kruys A."/>
            <person name="Hutchinson M.I."/>
            <person name="Powell A.J."/>
            <person name="Barry K."/>
            <person name="Miller A.N."/>
            <person name="Grigoriev I.V."/>
            <person name="Debuchy R."/>
            <person name="Gladieux P."/>
            <person name="Hiltunen Thoren M."/>
            <person name="Johannesson H."/>
        </authorList>
    </citation>
    <scope>NUCLEOTIDE SEQUENCE</scope>
    <source>
        <strain evidence="4">CBS 232.78</strain>
    </source>
</reference>
<evidence type="ECO:0000256" key="1">
    <source>
        <dbReference type="ARBA" id="ARBA00022741"/>
    </source>
</evidence>
<dbReference type="GO" id="GO:0005524">
    <property type="term" value="F:ATP binding"/>
    <property type="evidence" value="ECO:0007669"/>
    <property type="project" value="UniProtKB-KW"/>
</dbReference>
<dbReference type="PROSITE" id="PS00108">
    <property type="entry name" value="PROTEIN_KINASE_ST"/>
    <property type="match status" value="1"/>
</dbReference>
<feature type="domain" description="Protein kinase" evidence="3">
    <location>
        <begin position="158"/>
        <end position="459"/>
    </location>
</feature>
<dbReference type="PROSITE" id="PS50011">
    <property type="entry name" value="PROTEIN_KINASE_DOM"/>
    <property type="match status" value="1"/>
</dbReference>
<dbReference type="PANTHER" id="PTHR24346:SF30">
    <property type="entry name" value="MATERNAL EMBRYONIC LEUCINE ZIPPER KINASE"/>
    <property type="match status" value="1"/>
</dbReference>
<dbReference type="SMART" id="SM00220">
    <property type="entry name" value="S_TKc"/>
    <property type="match status" value="1"/>
</dbReference>
<keyword evidence="1" id="KW-0547">Nucleotide-binding</keyword>
<keyword evidence="5" id="KW-1185">Reference proteome</keyword>
<evidence type="ECO:0000313" key="4">
    <source>
        <dbReference type="EMBL" id="KAK3372283.1"/>
    </source>
</evidence>
<dbReference type="AlphaFoldDB" id="A0AAE0N6U1"/>
<dbReference type="InterPro" id="IPR008271">
    <property type="entry name" value="Ser/Thr_kinase_AS"/>
</dbReference>
<keyword evidence="4" id="KW-0418">Kinase</keyword>
<protein>
    <submittedName>
        <fullName evidence="4">Kinase-like domain-containing protein</fullName>
    </submittedName>
</protein>
<organism evidence="4 5">
    <name type="scientific">Podospora didyma</name>
    <dbReference type="NCBI Taxonomy" id="330526"/>
    <lineage>
        <taxon>Eukaryota</taxon>
        <taxon>Fungi</taxon>
        <taxon>Dikarya</taxon>
        <taxon>Ascomycota</taxon>
        <taxon>Pezizomycotina</taxon>
        <taxon>Sordariomycetes</taxon>
        <taxon>Sordariomycetidae</taxon>
        <taxon>Sordariales</taxon>
        <taxon>Podosporaceae</taxon>
        <taxon>Podospora</taxon>
    </lineage>
</organism>
<evidence type="ECO:0000313" key="5">
    <source>
        <dbReference type="Proteomes" id="UP001285441"/>
    </source>
</evidence>
<evidence type="ECO:0000256" key="2">
    <source>
        <dbReference type="ARBA" id="ARBA00022840"/>
    </source>
</evidence>
<dbReference type="InterPro" id="IPR011009">
    <property type="entry name" value="Kinase-like_dom_sf"/>
</dbReference>
<dbReference type="InterPro" id="IPR000719">
    <property type="entry name" value="Prot_kinase_dom"/>
</dbReference>
<dbReference type="PANTHER" id="PTHR24346">
    <property type="entry name" value="MAP/MICROTUBULE AFFINITY-REGULATING KINASE"/>
    <property type="match status" value="1"/>
</dbReference>
<dbReference type="SUPFAM" id="SSF56112">
    <property type="entry name" value="Protein kinase-like (PK-like)"/>
    <property type="match status" value="1"/>
</dbReference>
<dbReference type="GO" id="GO:0004674">
    <property type="term" value="F:protein serine/threonine kinase activity"/>
    <property type="evidence" value="ECO:0007669"/>
    <property type="project" value="TreeGrafter"/>
</dbReference>
<name>A0AAE0N6U1_9PEZI</name>
<gene>
    <name evidence="4" type="ORF">B0H63DRAFT_563726</name>
</gene>
<dbReference type="GO" id="GO:0035556">
    <property type="term" value="P:intracellular signal transduction"/>
    <property type="evidence" value="ECO:0007669"/>
    <property type="project" value="TreeGrafter"/>
</dbReference>
<proteinExistence type="predicted"/>
<reference evidence="4" key="2">
    <citation type="submission" date="2023-06" db="EMBL/GenBank/DDBJ databases">
        <authorList>
            <consortium name="Lawrence Berkeley National Laboratory"/>
            <person name="Haridas S."/>
            <person name="Hensen N."/>
            <person name="Bonometti L."/>
            <person name="Westerberg I."/>
            <person name="Brannstrom I.O."/>
            <person name="Guillou S."/>
            <person name="Cros-Aarteil S."/>
            <person name="Calhoun S."/>
            <person name="Kuo A."/>
            <person name="Mondo S."/>
            <person name="Pangilinan J."/>
            <person name="Riley R."/>
            <person name="LaButti K."/>
            <person name="Andreopoulos B."/>
            <person name="Lipzen A."/>
            <person name="Chen C."/>
            <person name="Yanf M."/>
            <person name="Daum C."/>
            <person name="Ng V."/>
            <person name="Clum A."/>
            <person name="Steindorff A."/>
            <person name="Ohm R."/>
            <person name="Martin F."/>
            <person name="Silar P."/>
            <person name="Natvig D."/>
            <person name="Lalanne C."/>
            <person name="Gautier V."/>
            <person name="Ament-velasquez S.L."/>
            <person name="Kruys A."/>
            <person name="Hutchinson M.I."/>
            <person name="Powell A.J."/>
            <person name="Barry K."/>
            <person name="Miller A.N."/>
            <person name="Grigoriev I.V."/>
            <person name="Debuchy R."/>
            <person name="Gladieux P."/>
            <person name="Thoren M.H."/>
            <person name="Johannesson H."/>
        </authorList>
    </citation>
    <scope>NUCLEOTIDE SEQUENCE</scope>
    <source>
        <strain evidence="4">CBS 232.78</strain>
    </source>
</reference>
<dbReference type="Proteomes" id="UP001285441">
    <property type="component" value="Unassembled WGS sequence"/>
</dbReference>
<dbReference type="EMBL" id="JAULSW010000008">
    <property type="protein sequence ID" value="KAK3372283.1"/>
    <property type="molecule type" value="Genomic_DNA"/>
</dbReference>
<accession>A0AAE0N6U1</accession>
<dbReference type="Pfam" id="PF00069">
    <property type="entry name" value="Pkinase"/>
    <property type="match status" value="1"/>
</dbReference>
<dbReference type="Gene3D" id="1.10.510.10">
    <property type="entry name" value="Transferase(Phosphotransferase) domain 1"/>
    <property type="match status" value="1"/>
</dbReference>
<dbReference type="GO" id="GO:0005737">
    <property type="term" value="C:cytoplasm"/>
    <property type="evidence" value="ECO:0007669"/>
    <property type="project" value="TreeGrafter"/>
</dbReference>
<keyword evidence="2" id="KW-0067">ATP-binding</keyword>
<comment type="caution">
    <text evidence="4">The sequence shown here is derived from an EMBL/GenBank/DDBJ whole genome shotgun (WGS) entry which is preliminary data.</text>
</comment>